<evidence type="ECO:0000256" key="5">
    <source>
        <dbReference type="ARBA" id="ARBA00023315"/>
    </source>
</evidence>
<comment type="caution">
    <text evidence="8">The sequence shown here is derived from an EMBL/GenBank/DDBJ whole genome shotgun (WGS) entry which is preliminary data.</text>
</comment>
<dbReference type="Proteomes" id="UP000886852">
    <property type="component" value="Unassembled WGS sequence"/>
</dbReference>
<dbReference type="AlphaFoldDB" id="A0A9D1MY91"/>
<evidence type="ECO:0000256" key="1">
    <source>
        <dbReference type="ARBA" id="ARBA00007274"/>
    </source>
</evidence>
<reference evidence="8" key="2">
    <citation type="journal article" date="2021" name="PeerJ">
        <title>Extensive microbial diversity within the chicken gut microbiome revealed by metagenomics and culture.</title>
        <authorList>
            <person name="Gilroy R."/>
            <person name="Ravi A."/>
            <person name="Getino M."/>
            <person name="Pursley I."/>
            <person name="Horton D.L."/>
            <person name="Alikhan N.F."/>
            <person name="Baker D."/>
            <person name="Gharbi K."/>
            <person name="Hall N."/>
            <person name="Watson M."/>
            <person name="Adriaenssens E.M."/>
            <person name="Foster-Nyarko E."/>
            <person name="Jarju S."/>
            <person name="Secka A."/>
            <person name="Antonio M."/>
            <person name="Oren A."/>
            <person name="Chaudhuri R.R."/>
            <person name="La Ragione R."/>
            <person name="Hildebrand F."/>
            <person name="Pallen M.J."/>
        </authorList>
    </citation>
    <scope>NUCLEOTIDE SEQUENCE</scope>
    <source>
        <strain evidence="8">ChiHjej12B11-7776</strain>
    </source>
</reference>
<dbReference type="PROSITE" id="PS00101">
    <property type="entry name" value="HEXAPEP_TRANSFERASES"/>
    <property type="match status" value="1"/>
</dbReference>
<evidence type="ECO:0000256" key="4">
    <source>
        <dbReference type="ARBA" id="ARBA00022737"/>
    </source>
</evidence>
<accession>A0A9D1MY91</accession>
<comment type="catalytic activity">
    <reaction evidence="6 7">
        <text>L-serine + acetyl-CoA = O-acetyl-L-serine + CoA</text>
        <dbReference type="Rhea" id="RHEA:24560"/>
        <dbReference type="ChEBI" id="CHEBI:33384"/>
        <dbReference type="ChEBI" id="CHEBI:57287"/>
        <dbReference type="ChEBI" id="CHEBI:57288"/>
        <dbReference type="ChEBI" id="CHEBI:58340"/>
        <dbReference type="EC" id="2.3.1.30"/>
    </reaction>
</comment>
<keyword evidence="2" id="KW-0028">Amino-acid biosynthesis</keyword>
<protein>
    <recommendedName>
        <fullName evidence="7">Serine acetyltransferase</fullName>
        <ecNumber evidence="7">2.3.1.30</ecNumber>
    </recommendedName>
</protein>
<evidence type="ECO:0000313" key="9">
    <source>
        <dbReference type="Proteomes" id="UP000886852"/>
    </source>
</evidence>
<dbReference type="EC" id="2.3.1.30" evidence="7"/>
<dbReference type="SUPFAM" id="SSF51161">
    <property type="entry name" value="Trimeric LpxA-like enzymes"/>
    <property type="match status" value="1"/>
</dbReference>
<evidence type="ECO:0000256" key="7">
    <source>
        <dbReference type="PIRNR" id="PIRNR000441"/>
    </source>
</evidence>
<dbReference type="InterPro" id="IPR042122">
    <property type="entry name" value="Ser_AcTrfase_N_sf"/>
</dbReference>
<dbReference type="PANTHER" id="PTHR42811">
    <property type="entry name" value="SERINE ACETYLTRANSFERASE"/>
    <property type="match status" value="1"/>
</dbReference>
<comment type="similarity">
    <text evidence="1 7">Belongs to the transferase hexapeptide repeat family.</text>
</comment>
<dbReference type="InterPro" id="IPR011004">
    <property type="entry name" value="Trimer_LpxA-like_sf"/>
</dbReference>
<dbReference type="NCBIfam" id="TIGR01172">
    <property type="entry name" value="cysE"/>
    <property type="match status" value="1"/>
</dbReference>
<dbReference type="Gene3D" id="2.160.10.10">
    <property type="entry name" value="Hexapeptide repeat proteins"/>
    <property type="match status" value="1"/>
</dbReference>
<dbReference type="Gene3D" id="1.10.3130.10">
    <property type="entry name" value="serine acetyltransferase, domain 1"/>
    <property type="match status" value="1"/>
</dbReference>
<keyword evidence="5 7" id="KW-0012">Acyltransferase</keyword>
<evidence type="ECO:0000256" key="6">
    <source>
        <dbReference type="ARBA" id="ARBA00049486"/>
    </source>
</evidence>
<dbReference type="NCBIfam" id="NF041874">
    <property type="entry name" value="EPS_EpsC"/>
    <property type="match status" value="1"/>
</dbReference>
<reference evidence="8" key="1">
    <citation type="submission" date="2020-10" db="EMBL/GenBank/DDBJ databases">
        <authorList>
            <person name="Gilroy R."/>
        </authorList>
    </citation>
    <scope>NUCLEOTIDE SEQUENCE</scope>
    <source>
        <strain evidence="8">ChiHjej12B11-7776</strain>
    </source>
</reference>
<dbReference type="CDD" id="cd03354">
    <property type="entry name" value="LbH_SAT"/>
    <property type="match status" value="1"/>
</dbReference>
<dbReference type="InterPro" id="IPR001451">
    <property type="entry name" value="Hexapep"/>
</dbReference>
<organism evidence="8 9">
    <name type="scientific">Candidatus Fimimonas merdipullorum</name>
    <dbReference type="NCBI Taxonomy" id="2840822"/>
    <lineage>
        <taxon>Bacteria</taxon>
        <taxon>Pseudomonadati</taxon>
        <taxon>Myxococcota</taxon>
        <taxon>Myxococcia</taxon>
        <taxon>Myxococcales</taxon>
        <taxon>Cystobacterineae</taxon>
        <taxon>Myxococcaceae</taxon>
        <taxon>Myxococcaceae incertae sedis</taxon>
        <taxon>Candidatus Fimimonas</taxon>
    </lineage>
</organism>
<evidence type="ECO:0000256" key="2">
    <source>
        <dbReference type="ARBA" id="ARBA00022605"/>
    </source>
</evidence>
<dbReference type="InterPro" id="IPR045304">
    <property type="entry name" value="LbH_SAT"/>
</dbReference>
<dbReference type="InterPro" id="IPR053376">
    <property type="entry name" value="Serine_acetyltransferase"/>
</dbReference>
<keyword evidence="4" id="KW-0677">Repeat</keyword>
<dbReference type="Pfam" id="PF00132">
    <property type="entry name" value="Hexapep"/>
    <property type="match status" value="1"/>
</dbReference>
<keyword evidence="3 7" id="KW-0808">Transferase</keyword>
<name>A0A9D1MY91_9BACT</name>
<evidence type="ECO:0000256" key="3">
    <source>
        <dbReference type="ARBA" id="ARBA00022679"/>
    </source>
</evidence>
<dbReference type="GO" id="GO:0006535">
    <property type="term" value="P:cysteine biosynthetic process from serine"/>
    <property type="evidence" value="ECO:0007669"/>
    <property type="project" value="InterPro"/>
</dbReference>
<dbReference type="FunFam" id="2.160.10.10:FF:000007">
    <property type="entry name" value="Serine acetyltransferase"/>
    <property type="match status" value="1"/>
</dbReference>
<dbReference type="GO" id="GO:0009001">
    <property type="term" value="F:serine O-acetyltransferase activity"/>
    <property type="evidence" value="ECO:0007669"/>
    <property type="project" value="UniProtKB-EC"/>
</dbReference>
<dbReference type="InterPro" id="IPR018357">
    <property type="entry name" value="Hexapep_transf_CS"/>
</dbReference>
<dbReference type="EMBL" id="DVOC01000103">
    <property type="protein sequence ID" value="HIU91491.1"/>
    <property type="molecule type" value="Genomic_DNA"/>
</dbReference>
<proteinExistence type="inferred from homology"/>
<dbReference type="InterPro" id="IPR005881">
    <property type="entry name" value="Ser_O-AcTrfase"/>
</dbReference>
<dbReference type="PIRSF" id="PIRSF000441">
    <property type="entry name" value="CysE"/>
    <property type="match status" value="1"/>
</dbReference>
<evidence type="ECO:0000313" key="8">
    <source>
        <dbReference type="EMBL" id="HIU91491.1"/>
    </source>
</evidence>
<sequence>MGKKKIGFFASIKQRDPAARNALQILLLYPGVHAVINHRIAAFFYRIHFKFLAELIANLSRFSTGIEIHPAAKIGKNLFIDHGAGVVIGETAIVGDNCTIYQNATLGGTGKEHGKRHPTLCNNVTVGAGAKVLGNITLGDNVKVGANAVVLKDVPSNCTVVGVGRIVNCQQSAEKCGDCKNCCRMQ</sequence>
<gene>
    <name evidence="8" type="primary">cysE</name>
    <name evidence="8" type="ORF">IAC72_05735</name>
</gene>
<dbReference type="GO" id="GO:0005737">
    <property type="term" value="C:cytoplasm"/>
    <property type="evidence" value="ECO:0007669"/>
    <property type="project" value="InterPro"/>
</dbReference>